<keyword evidence="8 15" id="KW-0675">Receptor</keyword>
<evidence type="ECO:0000256" key="2">
    <source>
        <dbReference type="ARBA" id="ARBA00022448"/>
    </source>
</evidence>
<dbReference type="Gene3D" id="2.60.40.1120">
    <property type="entry name" value="Carboxypeptidase-like, regulatory domain"/>
    <property type="match status" value="1"/>
</dbReference>
<dbReference type="Proteomes" id="UP000294564">
    <property type="component" value="Unassembled WGS sequence"/>
</dbReference>
<keyword evidence="9 10" id="KW-0998">Cell outer membrane</keyword>
<dbReference type="EMBL" id="SLXM01000007">
    <property type="protein sequence ID" value="TCP23925.1"/>
    <property type="molecule type" value="Genomic_DNA"/>
</dbReference>
<evidence type="ECO:0000256" key="11">
    <source>
        <dbReference type="RuleBase" id="RU003357"/>
    </source>
</evidence>
<comment type="caution">
    <text evidence="15">The sequence shown here is derived from an EMBL/GenBank/DDBJ whole genome shotgun (WGS) entry which is preliminary data.</text>
</comment>
<feature type="domain" description="TonB-dependent receptor-like beta-barrel" evidence="13">
    <location>
        <begin position="401"/>
        <end position="922"/>
    </location>
</feature>
<sequence>MIKKLLLAAFTLFCSSLMMGQTTVTGTVNDATLGGPLPGADIKVSRKSVGTNTDFDGKFTLTVTDTPPFTIEISSLGYQTVTVEITQNNQVVEVSLKENATALDEVVISASRTPERVMESPVTIERFDSRAIKNTSAPSFYDGLENLKGVDINTNSLTFKSVNTRGFATFANTRFMQLVDGMDNSSPALNFALGNLLGLSELDVKSVELLPGASSALYGANAFNGIMFMRSKNPFNDQGVSFVFKTGLTNQEAAGSNEFYDTSIRLAHTFDDYFAAKATLSYLKGTEWFATDYRNTSNGDYIAGDRDSDINYDGLNVYGDEVSTNIRGVAQILESRGLIPAGASSLVPSVNVSRNGYNERDLMDYDARSMKFGASMHYRPWGNDRLEIIWNSKFGRGNTIYQGANRYYIKNFFMEQHKLEFRGKYFFVRGYMTAEDAGDSYDSRFTAININRSWKDDNTWFGQYVGGYLGAVLGGATNDAAHDAGRNAAQQGALVPGTAAFQEAFNQVTNDPDLSTGSKFQDQSQIRHVDANLNLSPYIDFAEFQVGGSYREYSLRSRGTIYTDYDGPIDYDEYGLYTQMQKKFLDDRLKFTGSVRYDKAQNFDGNFSPRVSLAYAAGEDKNHNFRASFQTGFRNPTTQDQYIGLDVGRAFLVGSAPDNLDRYNTPSITLSGNGAALAGAPSVSLSGRSAYENAFSSSSVQNFIAGNIAAPVKADVGFVKPEKVTAYEVGYRGAIPTGENKLSVDLSVYYNDYEDFIANEIVVAPLYGQADLSDTAPIGPGGSQVPVALAALGNGDFKTFNTYTNSSADISSYGATIGLNTKVFNGFNVGLNYTWSKFDFDQASDPDFEAGFNTPEHKVKFQFGHTDLFENFGFNVNVRWQDEYLWESTFHDAVIDARTVLDAQINYKIPSIKSVFKVGGANLTGQEYLSAPGVGAIGSQYYISWTINN</sequence>
<dbReference type="InterPro" id="IPR012910">
    <property type="entry name" value="Plug_dom"/>
</dbReference>
<keyword evidence="16" id="KW-1185">Reference proteome</keyword>
<keyword evidence="2 10" id="KW-0813">Transport</keyword>
<keyword evidence="6 11" id="KW-0798">TonB box</keyword>
<keyword evidence="7 10" id="KW-0472">Membrane</keyword>
<evidence type="ECO:0000259" key="14">
    <source>
        <dbReference type="Pfam" id="PF07715"/>
    </source>
</evidence>
<evidence type="ECO:0000256" key="6">
    <source>
        <dbReference type="ARBA" id="ARBA00023077"/>
    </source>
</evidence>
<dbReference type="InterPro" id="IPR036942">
    <property type="entry name" value="Beta-barrel_TonB_sf"/>
</dbReference>
<evidence type="ECO:0000256" key="12">
    <source>
        <dbReference type="SAM" id="SignalP"/>
    </source>
</evidence>
<reference evidence="15 16" key="1">
    <citation type="submission" date="2019-03" db="EMBL/GenBank/DDBJ databases">
        <title>Genomic Encyclopedia of Type Strains, Phase IV (KMG-IV): sequencing the most valuable type-strain genomes for metagenomic binning, comparative biology and taxonomic classification.</title>
        <authorList>
            <person name="Goeker M."/>
        </authorList>
    </citation>
    <scope>NUCLEOTIDE SEQUENCE [LARGE SCALE GENOMIC DNA]</scope>
    <source>
        <strain evidence="15 16">DSM 14836</strain>
    </source>
</reference>
<comment type="subcellular location">
    <subcellularLocation>
        <location evidence="1 10">Cell outer membrane</location>
        <topology evidence="1 10">Multi-pass membrane protein</topology>
    </subcellularLocation>
</comment>
<accession>A0A4R2NRF6</accession>
<dbReference type="Pfam" id="PF07715">
    <property type="entry name" value="Plug"/>
    <property type="match status" value="1"/>
</dbReference>
<dbReference type="InterPro" id="IPR037066">
    <property type="entry name" value="Plug_dom_sf"/>
</dbReference>
<evidence type="ECO:0000256" key="1">
    <source>
        <dbReference type="ARBA" id="ARBA00004571"/>
    </source>
</evidence>
<evidence type="ECO:0000256" key="4">
    <source>
        <dbReference type="ARBA" id="ARBA00022692"/>
    </source>
</evidence>
<dbReference type="GO" id="GO:0015344">
    <property type="term" value="F:siderophore uptake transmembrane transporter activity"/>
    <property type="evidence" value="ECO:0007669"/>
    <property type="project" value="TreeGrafter"/>
</dbReference>
<dbReference type="PANTHER" id="PTHR30069">
    <property type="entry name" value="TONB-DEPENDENT OUTER MEMBRANE RECEPTOR"/>
    <property type="match status" value="1"/>
</dbReference>
<dbReference type="InterPro" id="IPR039426">
    <property type="entry name" value="TonB-dep_rcpt-like"/>
</dbReference>
<feature type="chain" id="PRO_5020209365" evidence="12">
    <location>
        <begin position="21"/>
        <end position="949"/>
    </location>
</feature>
<evidence type="ECO:0000256" key="9">
    <source>
        <dbReference type="ARBA" id="ARBA00023237"/>
    </source>
</evidence>
<name>A0A4R2NRF6_9FLAO</name>
<evidence type="ECO:0000256" key="8">
    <source>
        <dbReference type="ARBA" id="ARBA00023170"/>
    </source>
</evidence>
<dbReference type="AlphaFoldDB" id="A0A4R2NRF6"/>
<evidence type="ECO:0000256" key="7">
    <source>
        <dbReference type="ARBA" id="ARBA00023136"/>
    </source>
</evidence>
<evidence type="ECO:0000313" key="15">
    <source>
        <dbReference type="EMBL" id="TCP23925.1"/>
    </source>
</evidence>
<gene>
    <name evidence="15" type="ORF">EV195_10790</name>
</gene>
<dbReference type="SUPFAM" id="SSF49464">
    <property type="entry name" value="Carboxypeptidase regulatory domain-like"/>
    <property type="match status" value="1"/>
</dbReference>
<protein>
    <submittedName>
        <fullName evidence="15">Outer membrane cobalamin receptor</fullName>
    </submittedName>
</protein>
<dbReference type="Gene3D" id="2.170.130.10">
    <property type="entry name" value="TonB-dependent receptor, plug domain"/>
    <property type="match status" value="1"/>
</dbReference>
<keyword evidence="5 12" id="KW-0732">Signal</keyword>
<evidence type="ECO:0000313" key="16">
    <source>
        <dbReference type="Proteomes" id="UP000294564"/>
    </source>
</evidence>
<keyword evidence="3 10" id="KW-1134">Transmembrane beta strand</keyword>
<organism evidence="15 16">
    <name type="scientific">Tenacibaculum skagerrakense</name>
    <dbReference type="NCBI Taxonomy" id="186571"/>
    <lineage>
        <taxon>Bacteria</taxon>
        <taxon>Pseudomonadati</taxon>
        <taxon>Bacteroidota</taxon>
        <taxon>Flavobacteriia</taxon>
        <taxon>Flavobacteriales</taxon>
        <taxon>Flavobacteriaceae</taxon>
        <taxon>Tenacibaculum</taxon>
    </lineage>
</organism>
<evidence type="ECO:0000256" key="10">
    <source>
        <dbReference type="PROSITE-ProRule" id="PRU01360"/>
    </source>
</evidence>
<dbReference type="Pfam" id="PF13715">
    <property type="entry name" value="CarbopepD_reg_2"/>
    <property type="match status" value="1"/>
</dbReference>
<keyword evidence="4 10" id="KW-0812">Transmembrane</keyword>
<dbReference type="GO" id="GO:0044718">
    <property type="term" value="P:siderophore transmembrane transport"/>
    <property type="evidence" value="ECO:0007669"/>
    <property type="project" value="TreeGrafter"/>
</dbReference>
<dbReference type="Gene3D" id="2.40.170.20">
    <property type="entry name" value="TonB-dependent receptor, beta-barrel domain"/>
    <property type="match status" value="1"/>
</dbReference>
<evidence type="ECO:0000256" key="5">
    <source>
        <dbReference type="ARBA" id="ARBA00022729"/>
    </source>
</evidence>
<dbReference type="SUPFAM" id="SSF56935">
    <property type="entry name" value="Porins"/>
    <property type="match status" value="1"/>
</dbReference>
<dbReference type="PROSITE" id="PS52016">
    <property type="entry name" value="TONB_DEPENDENT_REC_3"/>
    <property type="match status" value="1"/>
</dbReference>
<dbReference type="InterPro" id="IPR008969">
    <property type="entry name" value="CarboxyPept-like_regulatory"/>
</dbReference>
<dbReference type="RefSeq" id="WP_132795199.1">
    <property type="nucleotide sequence ID" value="NZ_SLXM01000007.1"/>
</dbReference>
<comment type="similarity">
    <text evidence="10 11">Belongs to the TonB-dependent receptor family.</text>
</comment>
<dbReference type="OrthoDB" id="1109208at2"/>
<dbReference type="GO" id="GO:0009279">
    <property type="term" value="C:cell outer membrane"/>
    <property type="evidence" value="ECO:0007669"/>
    <property type="project" value="UniProtKB-SubCell"/>
</dbReference>
<feature type="signal peptide" evidence="12">
    <location>
        <begin position="1"/>
        <end position="20"/>
    </location>
</feature>
<feature type="domain" description="TonB-dependent receptor plug" evidence="14">
    <location>
        <begin position="117"/>
        <end position="226"/>
    </location>
</feature>
<proteinExistence type="inferred from homology"/>
<dbReference type="Pfam" id="PF00593">
    <property type="entry name" value="TonB_dep_Rec_b-barrel"/>
    <property type="match status" value="1"/>
</dbReference>
<evidence type="ECO:0000256" key="3">
    <source>
        <dbReference type="ARBA" id="ARBA00022452"/>
    </source>
</evidence>
<dbReference type="PANTHER" id="PTHR30069:SF29">
    <property type="entry name" value="HEMOGLOBIN AND HEMOGLOBIN-HAPTOGLOBIN-BINDING PROTEIN 1-RELATED"/>
    <property type="match status" value="1"/>
</dbReference>
<dbReference type="InterPro" id="IPR000531">
    <property type="entry name" value="Beta-barrel_TonB"/>
</dbReference>
<evidence type="ECO:0000259" key="13">
    <source>
        <dbReference type="Pfam" id="PF00593"/>
    </source>
</evidence>